<evidence type="ECO:0000313" key="3">
    <source>
        <dbReference type="Proteomes" id="UP000199412"/>
    </source>
</evidence>
<dbReference type="EMBL" id="FNAP01000018">
    <property type="protein sequence ID" value="SDE95977.1"/>
    <property type="molecule type" value="Genomic_DNA"/>
</dbReference>
<evidence type="ECO:0000313" key="2">
    <source>
        <dbReference type="EMBL" id="SDE95977.1"/>
    </source>
</evidence>
<dbReference type="AlphaFoldDB" id="A0A1G7H6A9"/>
<keyword evidence="1" id="KW-0732">Signal</keyword>
<organism evidence="2 3">
    <name type="scientific">Rhodospira trueperi</name>
    <dbReference type="NCBI Taxonomy" id="69960"/>
    <lineage>
        <taxon>Bacteria</taxon>
        <taxon>Pseudomonadati</taxon>
        <taxon>Pseudomonadota</taxon>
        <taxon>Alphaproteobacteria</taxon>
        <taxon>Rhodospirillales</taxon>
        <taxon>Rhodospirillaceae</taxon>
        <taxon>Rhodospira</taxon>
    </lineage>
</organism>
<evidence type="ECO:0000256" key="1">
    <source>
        <dbReference type="SAM" id="SignalP"/>
    </source>
</evidence>
<protein>
    <submittedName>
        <fullName evidence="2">Uncharacterized protein</fullName>
    </submittedName>
</protein>
<proteinExistence type="predicted"/>
<sequence length="105" mass="11245">MRGRGARRMILVAAFVAAQGATSPLRAADEASSPARPQIMLCVYGPDGAIVTGNVKCPPRAKPADDMMPAAHCFYDTSGQLWRGLPRCPRTAPAFLMEDADQMPQ</sequence>
<keyword evidence="3" id="KW-1185">Reference proteome</keyword>
<gene>
    <name evidence="2" type="ORF">SAMN05421720_11822</name>
</gene>
<reference evidence="2 3" key="1">
    <citation type="submission" date="2016-10" db="EMBL/GenBank/DDBJ databases">
        <authorList>
            <person name="de Groot N.N."/>
        </authorList>
    </citation>
    <scope>NUCLEOTIDE SEQUENCE [LARGE SCALE GENOMIC DNA]</scope>
    <source>
        <strain evidence="2 3">ATCC 700224</strain>
    </source>
</reference>
<dbReference type="Proteomes" id="UP000199412">
    <property type="component" value="Unassembled WGS sequence"/>
</dbReference>
<name>A0A1G7H6A9_9PROT</name>
<dbReference type="STRING" id="69960.SAMN05421720_11822"/>
<feature type="chain" id="PRO_5011506414" evidence="1">
    <location>
        <begin position="28"/>
        <end position="105"/>
    </location>
</feature>
<feature type="signal peptide" evidence="1">
    <location>
        <begin position="1"/>
        <end position="27"/>
    </location>
</feature>
<accession>A0A1G7H6A9</accession>